<sequence length="87" mass="9806">MIVLDMVLSAIRRLEAYGVKVKGIRGYWIKNDRSDNFKEYNKNIDLGMSPKESTLNAWNGRISKDLGYGLVGEPIYVTGNILVVLSK</sequence>
<accession>A0ABS7PLS7</accession>
<comment type="caution">
    <text evidence="1">The sequence shown here is derived from an EMBL/GenBank/DDBJ whole genome shotgun (WGS) entry which is preliminary data.</text>
</comment>
<keyword evidence="2" id="KW-1185">Reference proteome</keyword>
<evidence type="ECO:0000313" key="2">
    <source>
        <dbReference type="Proteomes" id="UP000706039"/>
    </source>
</evidence>
<reference evidence="1 2" key="1">
    <citation type="submission" date="2021-08" db="EMBL/GenBank/DDBJ databases">
        <authorList>
            <person name="Tuo L."/>
        </authorList>
    </citation>
    <scope>NUCLEOTIDE SEQUENCE [LARGE SCALE GENOMIC DNA]</scope>
    <source>
        <strain evidence="1 2">JCM 31229</strain>
    </source>
</reference>
<evidence type="ECO:0000313" key="1">
    <source>
        <dbReference type="EMBL" id="MBY8821929.1"/>
    </source>
</evidence>
<name>A0ABS7PLS7_9SPHN</name>
<gene>
    <name evidence="1" type="ORF">K7G82_06480</name>
</gene>
<organism evidence="1 2">
    <name type="scientific">Sphingomonas colocasiae</name>
    <dbReference type="NCBI Taxonomy" id="1848973"/>
    <lineage>
        <taxon>Bacteria</taxon>
        <taxon>Pseudomonadati</taxon>
        <taxon>Pseudomonadota</taxon>
        <taxon>Alphaproteobacteria</taxon>
        <taxon>Sphingomonadales</taxon>
        <taxon>Sphingomonadaceae</taxon>
        <taxon>Sphingomonas</taxon>
    </lineage>
</organism>
<protein>
    <submittedName>
        <fullName evidence="1">Uncharacterized protein</fullName>
    </submittedName>
</protein>
<proteinExistence type="predicted"/>
<dbReference type="RefSeq" id="WP_222989002.1">
    <property type="nucleotide sequence ID" value="NZ_JAINVV010000003.1"/>
</dbReference>
<dbReference type="EMBL" id="JAINVV010000003">
    <property type="protein sequence ID" value="MBY8821929.1"/>
    <property type="molecule type" value="Genomic_DNA"/>
</dbReference>
<dbReference type="Proteomes" id="UP000706039">
    <property type="component" value="Unassembled WGS sequence"/>
</dbReference>